<dbReference type="PROSITE" id="PS51196">
    <property type="entry name" value="SECA_MOTOR_DEAD"/>
    <property type="match status" value="1"/>
</dbReference>
<evidence type="ECO:0000256" key="5">
    <source>
        <dbReference type="ARBA" id="ARBA00022821"/>
    </source>
</evidence>
<dbReference type="InterPro" id="IPR011115">
    <property type="entry name" value="SecA_DEAD"/>
</dbReference>
<dbReference type="GO" id="GO:0042742">
    <property type="term" value="P:defense response to bacterium"/>
    <property type="evidence" value="ECO:0007669"/>
    <property type="project" value="UniProtKB-ARBA"/>
</dbReference>
<dbReference type="PANTHER" id="PTHR23155:SF931">
    <property type="entry name" value="OS01G0547000 PROTEIN"/>
    <property type="match status" value="1"/>
</dbReference>
<evidence type="ECO:0000256" key="3">
    <source>
        <dbReference type="ARBA" id="ARBA00022737"/>
    </source>
</evidence>
<organism evidence="9 10">
    <name type="scientific">Eragrostis curvula</name>
    <name type="common">weeping love grass</name>
    <dbReference type="NCBI Taxonomy" id="38414"/>
    <lineage>
        <taxon>Eukaryota</taxon>
        <taxon>Viridiplantae</taxon>
        <taxon>Streptophyta</taxon>
        <taxon>Embryophyta</taxon>
        <taxon>Tracheophyta</taxon>
        <taxon>Spermatophyta</taxon>
        <taxon>Magnoliopsida</taxon>
        <taxon>Liliopsida</taxon>
        <taxon>Poales</taxon>
        <taxon>Poaceae</taxon>
        <taxon>PACMAD clade</taxon>
        <taxon>Chloridoideae</taxon>
        <taxon>Eragrostideae</taxon>
        <taxon>Eragrostidinae</taxon>
        <taxon>Eragrostis</taxon>
    </lineage>
</organism>
<dbReference type="Pfam" id="PF00931">
    <property type="entry name" value="NB-ARC"/>
    <property type="match status" value="1"/>
</dbReference>
<dbReference type="Gene3D" id="1.20.5.4130">
    <property type="match status" value="1"/>
</dbReference>
<gene>
    <name evidence="9" type="ORF">EJB05_28801</name>
</gene>
<dbReference type="EMBL" id="RWGY01000013">
    <property type="protein sequence ID" value="TVU26263.1"/>
    <property type="molecule type" value="Genomic_DNA"/>
</dbReference>
<dbReference type="GO" id="GO:0002758">
    <property type="term" value="P:innate immune response-activating signaling pathway"/>
    <property type="evidence" value="ECO:0007669"/>
    <property type="project" value="UniProtKB-ARBA"/>
</dbReference>
<evidence type="ECO:0000256" key="4">
    <source>
        <dbReference type="ARBA" id="ARBA00022741"/>
    </source>
</evidence>
<protein>
    <recommendedName>
        <fullName evidence="8">SecA family profile domain-containing protein</fullName>
    </recommendedName>
</protein>
<dbReference type="GO" id="GO:0005524">
    <property type="term" value="F:ATP binding"/>
    <property type="evidence" value="ECO:0007669"/>
    <property type="project" value="InterPro"/>
</dbReference>
<dbReference type="OrthoDB" id="598235at2759"/>
<reference evidence="9 10" key="1">
    <citation type="journal article" date="2019" name="Sci. Rep.">
        <title>A high-quality genome of Eragrostis curvula grass provides insights into Poaceae evolution and supports new strategies to enhance forage quality.</title>
        <authorList>
            <person name="Carballo J."/>
            <person name="Santos B.A.C.M."/>
            <person name="Zappacosta D."/>
            <person name="Garbus I."/>
            <person name="Selva J.P."/>
            <person name="Gallo C.A."/>
            <person name="Diaz A."/>
            <person name="Albertini E."/>
            <person name="Caccamo M."/>
            <person name="Echenique V."/>
        </authorList>
    </citation>
    <scope>NUCLEOTIDE SEQUENCE [LARGE SCALE GENOMIC DNA]</scope>
    <source>
        <strain evidence="10">cv. Victoria</strain>
        <tissue evidence="9">Leaf</tissue>
    </source>
</reference>
<keyword evidence="4" id="KW-0547">Nucleotide-binding</keyword>
<feature type="non-terminal residue" evidence="9">
    <location>
        <position position="1"/>
    </location>
</feature>
<dbReference type="InterPro" id="IPR027417">
    <property type="entry name" value="P-loop_NTPase"/>
</dbReference>
<keyword evidence="2" id="KW-0433">Leucine-rich repeat</keyword>
<dbReference type="Pfam" id="PF18052">
    <property type="entry name" value="Rx_N"/>
    <property type="match status" value="1"/>
</dbReference>
<evidence type="ECO:0000256" key="1">
    <source>
        <dbReference type="ARBA" id="ARBA00008894"/>
    </source>
</evidence>
<dbReference type="Gene3D" id="1.10.8.430">
    <property type="entry name" value="Helical domain of apoptotic protease-activating factors"/>
    <property type="match status" value="1"/>
</dbReference>
<dbReference type="Proteomes" id="UP000324897">
    <property type="component" value="Chromosome 2"/>
</dbReference>
<dbReference type="GO" id="GO:0009626">
    <property type="term" value="P:plant-type hypersensitive response"/>
    <property type="evidence" value="ECO:0007669"/>
    <property type="project" value="UniProtKB-ARBA"/>
</dbReference>
<name>A0A5J9UR75_9POAL</name>
<dbReference type="Gene3D" id="1.10.10.10">
    <property type="entry name" value="Winged helix-like DNA-binding domain superfamily/Winged helix DNA-binding domain"/>
    <property type="match status" value="1"/>
</dbReference>
<keyword evidence="10" id="KW-1185">Reference proteome</keyword>
<dbReference type="Gene3D" id="3.80.10.10">
    <property type="entry name" value="Ribonuclease Inhibitor"/>
    <property type="match status" value="2"/>
</dbReference>
<comment type="caution">
    <text evidence="9">The sequence shown here is derived from an EMBL/GenBank/DDBJ whole genome shotgun (WGS) entry which is preliminary data.</text>
</comment>
<dbReference type="InterPro" id="IPR038005">
    <property type="entry name" value="RX-like_CC"/>
</dbReference>
<dbReference type="Gene3D" id="3.40.50.300">
    <property type="entry name" value="P-loop containing nucleotide triphosphate hydrolases"/>
    <property type="match status" value="1"/>
</dbReference>
<dbReference type="SUPFAM" id="SSF52058">
    <property type="entry name" value="L domain-like"/>
    <property type="match status" value="1"/>
</dbReference>
<evidence type="ECO:0000256" key="7">
    <source>
        <dbReference type="SAM" id="MobiDB-lite"/>
    </source>
</evidence>
<dbReference type="SUPFAM" id="SSF52540">
    <property type="entry name" value="P-loop containing nucleoside triphosphate hydrolases"/>
    <property type="match status" value="2"/>
</dbReference>
<dbReference type="Pfam" id="PF07517">
    <property type="entry name" value="SecA_DEAD"/>
    <property type="match status" value="1"/>
</dbReference>
<sequence>MAEAVVGLLIGKLGETLAKEAAAYGASLLCTEASALKGFFGEIRRATSWLEIMKAFLKDSEKFKDTNETTDALVKKIRGLAFRMEDVVDEFKYKLEGDKHGGFAAKMKKRIQHVKVWRRLAQELGEINADLEDVAKQRNLCALPERHVGGSDHHASLTNETVCFAREEDLVGIKDNAEKVWIDIMDIFPNDCSSRFVFTSRNFDVASMATSGCAVKLAPLEENNSWKLFCNLAFRNVGDKKCPPELHNLAVKFLEKCDGLPLAIACIGRLLSCKPPTLSEWKKVYEELELQSSVIRGFDSILKVSLEHLSYELKNCFLHCAMFPEDYDIKRRRLIRHWITAGFIKEKGNKTLEEVAEDCLYEIINRSLLQVTKMNEFGRVKCCRMHDIVRHLALKRAEEECFCITYEGSGTFLKDGVRRLSLLHSANIPPRCESGTKHLRSIHAFTSNLDIDLLKSILASTSLLSTLDLQGTQIKVLPIEVFSLFNLRFLGIRKTRIEILPEDVGRLQNLEVLDACRTALVSLPKGVAKLKKLRFLYACKAITEEGGVKVPRGIRNLTGLRALQHVKASKEILCDVAALTELRTFSVSGVASEHTSNLCRAIMNMSHLVHLAVHASSENEVLPFEELRLPGTLYKLDMTGQLEKKRIPQILSSWSHLGNLTNLFLKFSKLDEDSFSSLMVLHGLWHLDLNKAYDGKKLCFPVQSFPKLRALSIKSAPQLNQFEIEEGALGSLAQLYLGRCPELKCVPRGIENLAALEELFLIDTAEELIEKLRKKPEADECNEELMKISHIRKISEQLVKTLQESFYLVDLWLFGVAWLRVLLVVEASLSSQRPLTPSPAPPNPPSLPPRPRRGHEETPGWCTTTDASWTLSALRRLSNEQLKGKTAEFRARLARGEMLADVQAEAFTVVREASRMRHFDVQITGGAVLRDGHLGMGEWKTLASTLAAYLNALTGPVRFKRVAGNHRWKKLAFSDSNIAIRKKFE</sequence>
<dbReference type="CDD" id="cd14798">
    <property type="entry name" value="RX-CC_like"/>
    <property type="match status" value="1"/>
</dbReference>
<feature type="domain" description="SecA family profile" evidence="8">
    <location>
        <begin position="842"/>
        <end position="985"/>
    </location>
</feature>
<dbReference type="Pfam" id="PF23559">
    <property type="entry name" value="WHD_DRP"/>
    <property type="match status" value="1"/>
</dbReference>
<keyword evidence="6" id="KW-0175">Coiled coil</keyword>
<dbReference type="InterPro" id="IPR055414">
    <property type="entry name" value="LRR_R13L4/SHOC2-like"/>
</dbReference>
<dbReference type="GO" id="GO:0016020">
    <property type="term" value="C:membrane"/>
    <property type="evidence" value="ECO:0007669"/>
    <property type="project" value="InterPro"/>
</dbReference>
<dbReference type="InterPro" id="IPR032675">
    <property type="entry name" value="LRR_dom_sf"/>
</dbReference>
<dbReference type="InterPro" id="IPR002182">
    <property type="entry name" value="NB-ARC"/>
</dbReference>
<evidence type="ECO:0000256" key="2">
    <source>
        <dbReference type="ARBA" id="ARBA00022614"/>
    </source>
</evidence>
<dbReference type="InterPro" id="IPR044974">
    <property type="entry name" value="Disease_R_plants"/>
</dbReference>
<dbReference type="InterPro" id="IPR041118">
    <property type="entry name" value="Rx_N"/>
</dbReference>
<dbReference type="InterPro" id="IPR014018">
    <property type="entry name" value="SecA_motor_DEAD"/>
</dbReference>
<dbReference type="Pfam" id="PF23598">
    <property type="entry name" value="LRR_14"/>
    <property type="match status" value="1"/>
</dbReference>
<keyword evidence="3" id="KW-0677">Repeat</keyword>
<dbReference type="SMART" id="SM00957">
    <property type="entry name" value="SecA_DEAD"/>
    <property type="match status" value="1"/>
</dbReference>
<dbReference type="GO" id="GO:0017038">
    <property type="term" value="P:protein import"/>
    <property type="evidence" value="ECO:0007669"/>
    <property type="project" value="InterPro"/>
</dbReference>
<dbReference type="FunFam" id="1.10.10.10:FF:000322">
    <property type="entry name" value="Probable disease resistance protein At1g63360"/>
    <property type="match status" value="1"/>
</dbReference>
<feature type="compositionally biased region" description="Pro residues" evidence="7">
    <location>
        <begin position="836"/>
        <end position="849"/>
    </location>
</feature>
<comment type="similarity">
    <text evidence="1">Belongs to the disease resistance NB-LRR family.</text>
</comment>
<evidence type="ECO:0000313" key="9">
    <source>
        <dbReference type="EMBL" id="TVU26263.1"/>
    </source>
</evidence>
<evidence type="ECO:0000256" key="6">
    <source>
        <dbReference type="ARBA" id="ARBA00023054"/>
    </source>
</evidence>
<dbReference type="AlphaFoldDB" id="A0A5J9UR75"/>
<dbReference type="PANTHER" id="PTHR23155">
    <property type="entry name" value="DISEASE RESISTANCE PROTEIN RP"/>
    <property type="match status" value="1"/>
</dbReference>
<evidence type="ECO:0000313" key="10">
    <source>
        <dbReference type="Proteomes" id="UP000324897"/>
    </source>
</evidence>
<accession>A0A5J9UR75</accession>
<dbReference type="Gramene" id="TVU26263">
    <property type="protein sequence ID" value="TVU26263"/>
    <property type="gene ID" value="EJB05_28801"/>
</dbReference>
<dbReference type="GO" id="GO:0043531">
    <property type="term" value="F:ADP binding"/>
    <property type="evidence" value="ECO:0007669"/>
    <property type="project" value="InterPro"/>
</dbReference>
<dbReference type="InterPro" id="IPR042197">
    <property type="entry name" value="Apaf_helical"/>
</dbReference>
<keyword evidence="5" id="KW-0611">Plant defense</keyword>
<proteinExistence type="inferred from homology"/>
<dbReference type="InterPro" id="IPR058922">
    <property type="entry name" value="WHD_DRP"/>
</dbReference>
<feature type="region of interest" description="Disordered" evidence="7">
    <location>
        <begin position="832"/>
        <end position="864"/>
    </location>
</feature>
<dbReference type="InterPro" id="IPR036388">
    <property type="entry name" value="WH-like_DNA-bd_sf"/>
</dbReference>
<evidence type="ECO:0000259" key="8">
    <source>
        <dbReference type="PROSITE" id="PS51196"/>
    </source>
</evidence>